<dbReference type="InterPro" id="IPR020835">
    <property type="entry name" value="Catalase_sf"/>
</dbReference>
<dbReference type="GO" id="GO:0042542">
    <property type="term" value="P:response to hydrogen peroxide"/>
    <property type="evidence" value="ECO:0007669"/>
    <property type="project" value="TreeGrafter"/>
</dbReference>
<organism evidence="14 15">
    <name type="scientific">Ceratosolen solmsi marchali</name>
    <dbReference type="NCBI Taxonomy" id="326594"/>
    <lineage>
        <taxon>Eukaryota</taxon>
        <taxon>Metazoa</taxon>
        <taxon>Ecdysozoa</taxon>
        <taxon>Arthropoda</taxon>
        <taxon>Hexapoda</taxon>
        <taxon>Insecta</taxon>
        <taxon>Pterygota</taxon>
        <taxon>Neoptera</taxon>
        <taxon>Endopterygota</taxon>
        <taxon>Hymenoptera</taxon>
        <taxon>Apocrita</taxon>
        <taxon>Proctotrupomorpha</taxon>
        <taxon>Chalcidoidea</taxon>
        <taxon>Agaonidae</taxon>
        <taxon>Agaoninae</taxon>
        <taxon>Ceratosolen</taxon>
    </lineage>
</organism>
<dbReference type="GO" id="GO:0046872">
    <property type="term" value="F:metal ion binding"/>
    <property type="evidence" value="ECO:0007669"/>
    <property type="project" value="UniProtKB-KW"/>
</dbReference>
<dbReference type="RefSeq" id="XP_011496239.1">
    <property type="nucleotide sequence ID" value="XM_011497937.1"/>
</dbReference>
<dbReference type="PIRSF" id="PIRSF038928">
    <property type="entry name" value="Catalase_clade1-3"/>
    <property type="match status" value="1"/>
</dbReference>
<dbReference type="Pfam" id="PF06628">
    <property type="entry name" value="Catalase-rel"/>
    <property type="match status" value="1"/>
</dbReference>
<dbReference type="GO" id="GO:0005777">
    <property type="term" value="C:peroxisome"/>
    <property type="evidence" value="ECO:0007669"/>
    <property type="project" value="TreeGrafter"/>
</dbReference>
<dbReference type="Proteomes" id="UP000695007">
    <property type="component" value="Unplaced"/>
</dbReference>
<dbReference type="PANTHER" id="PTHR11465:SF9">
    <property type="entry name" value="CATALASE"/>
    <property type="match status" value="1"/>
</dbReference>
<dbReference type="GO" id="GO:0005739">
    <property type="term" value="C:mitochondrion"/>
    <property type="evidence" value="ECO:0007669"/>
    <property type="project" value="TreeGrafter"/>
</dbReference>
<evidence type="ECO:0000313" key="15">
    <source>
        <dbReference type="RefSeq" id="XP_011496239.1"/>
    </source>
</evidence>
<evidence type="ECO:0000256" key="2">
    <source>
        <dbReference type="ARBA" id="ARBA00022559"/>
    </source>
</evidence>
<dbReference type="EC" id="1.11.1.6" evidence="11"/>
<dbReference type="SUPFAM" id="SSF56634">
    <property type="entry name" value="Heme-dependent catalase-like"/>
    <property type="match status" value="1"/>
</dbReference>
<dbReference type="PROSITE" id="PS00437">
    <property type="entry name" value="CATALASE_1"/>
    <property type="match status" value="1"/>
</dbReference>
<keyword evidence="5 11" id="KW-0560">Oxidoreductase</keyword>
<keyword evidence="6 10" id="KW-0408">Iron</keyword>
<dbReference type="PANTHER" id="PTHR11465">
    <property type="entry name" value="CATALASE"/>
    <property type="match status" value="1"/>
</dbReference>
<evidence type="ECO:0000256" key="1">
    <source>
        <dbReference type="ARBA" id="ARBA00005329"/>
    </source>
</evidence>
<evidence type="ECO:0000256" key="5">
    <source>
        <dbReference type="ARBA" id="ARBA00023002"/>
    </source>
</evidence>
<dbReference type="CDD" id="cd08156">
    <property type="entry name" value="catalase_clade_3"/>
    <property type="match status" value="1"/>
</dbReference>
<evidence type="ECO:0000256" key="6">
    <source>
        <dbReference type="ARBA" id="ARBA00023004"/>
    </source>
</evidence>
<dbReference type="Gene3D" id="2.40.180.10">
    <property type="entry name" value="Catalase core domain"/>
    <property type="match status" value="1"/>
</dbReference>
<dbReference type="AlphaFoldDB" id="A0AAJ6YDV0"/>
<dbReference type="GeneID" id="105360918"/>
<comment type="function">
    <text evidence="12">Catalyzes the degradation of hydrogen peroxide (H(2)O(2)) generated by peroxisomal oxidases to water and oxygen, thereby protecting cells from the toxic effects of hydrogen peroxide.</text>
</comment>
<evidence type="ECO:0000256" key="8">
    <source>
        <dbReference type="ARBA" id="ARBA00049254"/>
    </source>
</evidence>
<evidence type="ECO:0000256" key="3">
    <source>
        <dbReference type="ARBA" id="ARBA00022617"/>
    </source>
</evidence>
<comment type="similarity">
    <text evidence="1 11">Belongs to the catalase family.</text>
</comment>
<gene>
    <name evidence="15" type="primary">LOC105360918</name>
</gene>
<dbReference type="GO" id="GO:0042744">
    <property type="term" value="P:hydrogen peroxide catabolic process"/>
    <property type="evidence" value="ECO:0007669"/>
    <property type="project" value="UniProtKB-KW"/>
</dbReference>
<evidence type="ECO:0000256" key="12">
    <source>
        <dbReference type="RuleBase" id="RU004142"/>
    </source>
</evidence>
<reference evidence="15" key="1">
    <citation type="submission" date="2025-08" db="UniProtKB">
        <authorList>
            <consortium name="RefSeq"/>
        </authorList>
    </citation>
    <scope>IDENTIFICATION</scope>
</reference>
<accession>A0AAJ6YDV0</accession>
<keyword evidence="2 11" id="KW-0575">Peroxidase</keyword>
<comment type="catalytic activity">
    <reaction evidence="8 11">
        <text>2 H2O2 = O2 + 2 H2O</text>
        <dbReference type="Rhea" id="RHEA:20309"/>
        <dbReference type="ChEBI" id="CHEBI:15377"/>
        <dbReference type="ChEBI" id="CHEBI:15379"/>
        <dbReference type="ChEBI" id="CHEBI:16240"/>
        <dbReference type="EC" id="1.11.1.6"/>
    </reaction>
</comment>
<evidence type="ECO:0000256" key="7">
    <source>
        <dbReference type="ARBA" id="ARBA00023324"/>
    </source>
</evidence>
<keyword evidence="7 11" id="KW-0376">Hydrogen peroxide</keyword>
<dbReference type="GO" id="GO:0004096">
    <property type="term" value="F:catalase activity"/>
    <property type="evidence" value="ECO:0007669"/>
    <property type="project" value="UniProtKB-EC"/>
</dbReference>
<sequence length="511" mass="58454">MFKDPAANQLIKYKESSQGNIPLLRTGNGVRIANKTSSITVGPRGPILLQDNTLIDEMTHFNRERIPERVVHAKGAGAYGFFEVTHDITRYSKANIFSKIGKKTNIFVRFSTVAGELGSADTVRDPRGFAIKFYTEDGIWDLVGNNTPVFFIKDPLFFPSFIHTQKRNPVTHLKDADMFWDFATLRTEITHQLMILFSDRGIPDGYRHMNGYGSHTFKLVNCNNEVVYCKFHYKTDQGIKNLLDDKATHLASTDPDYAIRDLYNAIECKNYPSWTFYIQVMTIAQSETFKWNPFDITKIWPHADFPLIPVGTLVLNKNPDNYFNHVEQVAFNPAHMVPGIEPSPDKLLQGRLFGYGDAHRHRLGPNHLQLSVNCPFKMINQMINYQRDGLMTINNQGSGPNYYPNSFCGPEQYPAAHQSTFFLSGNADRYEPLNEDDFGQPSIFWRRVLNAEEKKRFVNNLVDHLKYASTFLIERAVCNFTHVDIELGQQLTNRLHQVGVRINFLGKLANL</sequence>
<evidence type="ECO:0000256" key="4">
    <source>
        <dbReference type="ARBA" id="ARBA00022723"/>
    </source>
</evidence>
<feature type="domain" description="Catalase core" evidence="13">
    <location>
        <begin position="25"/>
        <end position="411"/>
    </location>
</feature>
<dbReference type="InterPro" id="IPR024708">
    <property type="entry name" value="Catalase_AS"/>
</dbReference>
<proteinExistence type="inferred from homology"/>
<dbReference type="KEGG" id="csol:105360918"/>
<dbReference type="InterPro" id="IPR011614">
    <property type="entry name" value="Catalase_core"/>
</dbReference>
<keyword evidence="14" id="KW-1185">Reference proteome</keyword>
<dbReference type="PROSITE" id="PS51402">
    <property type="entry name" value="CATALASE_3"/>
    <property type="match status" value="1"/>
</dbReference>
<feature type="binding site" description="axial binding residue" evidence="10">
    <location>
        <position position="355"/>
    </location>
    <ligand>
        <name>heme</name>
        <dbReference type="ChEBI" id="CHEBI:30413"/>
    </ligand>
    <ligandPart>
        <name>Fe</name>
        <dbReference type="ChEBI" id="CHEBI:18248"/>
    </ligandPart>
</feature>
<dbReference type="PROSITE" id="PS00438">
    <property type="entry name" value="CATALASE_2"/>
    <property type="match status" value="1"/>
</dbReference>
<evidence type="ECO:0000256" key="11">
    <source>
        <dbReference type="RuleBase" id="RU000498"/>
    </source>
</evidence>
<keyword evidence="4 10" id="KW-0479">Metal-binding</keyword>
<protein>
    <recommendedName>
        <fullName evidence="11">Catalase</fullName>
        <ecNumber evidence="11">1.11.1.6</ecNumber>
    </recommendedName>
</protein>
<dbReference type="InterPro" id="IPR024711">
    <property type="entry name" value="Catalase_clade1/3"/>
</dbReference>
<dbReference type="InterPro" id="IPR040333">
    <property type="entry name" value="Catalase_3"/>
</dbReference>
<evidence type="ECO:0000259" key="13">
    <source>
        <dbReference type="SMART" id="SM01060"/>
    </source>
</evidence>
<dbReference type="FunFam" id="2.40.180.10:FF:000001">
    <property type="entry name" value="Catalase"/>
    <property type="match status" value="1"/>
</dbReference>
<dbReference type="PRINTS" id="PR00067">
    <property type="entry name" value="CATALASE"/>
</dbReference>
<dbReference type="InterPro" id="IPR010582">
    <property type="entry name" value="Catalase_immune_responsive"/>
</dbReference>
<evidence type="ECO:0000256" key="9">
    <source>
        <dbReference type="PIRSR" id="PIRSR038928-1"/>
    </source>
</evidence>
<dbReference type="Pfam" id="PF00199">
    <property type="entry name" value="Catalase"/>
    <property type="match status" value="1"/>
</dbReference>
<comment type="cofactor">
    <cofactor evidence="10">
        <name>heme</name>
        <dbReference type="ChEBI" id="CHEBI:30413"/>
    </cofactor>
</comment>
<dbReference type="InterPro" id="IPR002226">
    <property type="entry name" value="Catalase_haem_BS"/>
</dbReference>
<name>A0AAJ6YDV0_9HYME</name>
<feature type="active site" evidence="9">
    <location>
        <position position="145"/>
    </location>
</feature>
<evidence type="ECO:0000256" key="10">
    <source>
        <dbReference type="PIRSR" id="PIRSR038928-2"/>
    </source>
</evidence>
<keyword evidence="3 10" id="KW-0349">Heme</keyword>
<dbReference type="InterPro" id="IPR018028">
    <property type="entry name" value="Catalase"/>
</dbReference>
<feature type="active site" evidence="9">
    <location>
        <position position="72"/>
    </location>
</feature>
<dbReference type="SMART" id="SM01060">
    <property type="entry name" value="Catalase"/>
    <property type="match status" value="1"/>
</dbReference>
<evidence type="ECO:0000313" key="14">
    <source>
        <dbReference type="Proteomes" id="UP000695007"/>
    </source>
</evidence>
<dbReference type="CTD" id="847"/>
<dbReference type="GO" id="GO:0020037">
    <property type="term" value="F:heme binding"/>
    <property type="evidence" value="ECO:0007669"/>
    <property type="project" value="InterPro"/>
</dbReference>